<evidence type="ECO:0000313" key="1">
    <source>
        <dbReference type="EMBL" id="TNN81785.1"/>
    </source>
</evidence>
<organism evidence="1 2">
    <name type="scientific">Liparis tanakae</name>
    <name type="common">Tanaka's snailfish</name>
    <dbReference type="NCBI Taxonomy" id="230148"/>
    <lineage>
        <taxon>Eukaryota</taxon>
        <taxon>Metazoa</taxon>
        <taxon>Chordata</taxon>
        <taxon>Craniata</taxon>
        <taxon>Vertebrata</taxon>
        <taxon>Euteleostomi</taxon>
        <taxon>Actinopterygii</taxon>
        <taxon>Neopterygii</taxon>
        <taxon>Teleostei</taxon>
        <taxon>Neoteleostei</taxon>
        <taxon>Acanthomorphata</taxon>
        <taxon>Eupercaria</taxon>
        <taxon>Perciformes</taxon>
        <taxon>Cottioidei</taxon>
        <taxon>Cottales</taxon>
        <taxon>Liparidae</taxon>
        <taxon>Liparis</taxon>
    </lineage>
</organism>
<proteinExistence type="predicted"/>
<sequence length="106" mass="12180">MTGFVGRTYHYSPSCSAYKDTPKTLQSWIELGRRVFSITQDVRRHPQVEHDNQHRVGLDPEDVAGHIFIIQRFSCGDDAGLVVHPKMTCKQTKSEQRKQDLADDCY</sequence>
<evidence type="ECO:0000313" key="2">
    <source>
        <dbReference type="Proteomes" id="UP000314294"/>
    </source>
</evidence>
<accession>A0A4Z2IV19</accession>
<dbReference type="EMBL" id="SRLO01000044">
    <property type="protein sequence ID" value="TNN81785.1"/>
    <property type="molecule type" value="Genomic_DNA"/>
</dbReference>
<keyword evidence="2" id="KW-1185">Reference proteome</keyword>
<dbReference type="AlphaFoldDB" id="A0A4Z2IV19"/>
<reference evidence="1 2" key="1">
    <citation type="submission" date="2019-03" db="EMBL/GenBank/DDBJ databases">
        <title>First draft genome of Liparis tanakae, snailfish: a comprehensive survey of snailfish specific genes.</title>
        <authorList>
            <person name="Kim W."/>
            <person name="Song I."/>
            <person name="Jeong J.-H."/>
            <person name="Kim D."/>
            <person name="Kim S."/>
            <person name="Ryu S."/>
            <person name="Song J.Y."/>
            <person name="Lee S.K."/>
        </authorList>
    </citation>
    <scope>NUCLEOTIDE SEQUENCE [LARGE SCALE GENOMIC DNA]</scope>
    <source>
        <tissue evidence="1">Muscle</tissue>
    </source>
</reference>
<gene>
    <name evidence="1" type="ORF">EYF80_007914</name>
</gene>
<protein>
    <submittedName>
        <fullName evidence="1">Uncharacterized protein</fullName>
    </submittedName>
</protein>
<dbReference type="Proteomes" id="UP000314294">
    <property type="component" value="Unassembled WGS sequence"/>
</dbReference>
<comment type="caution">
    <text evidence="1">The sequence shown here is derived from an EMBL/GenBank/DDBJ whole genome shotgun (WGS) entry which is preliminary data.</text>
</comment>
<name>A0A4Z2IV19_9TELE</name>